<accession>A0A0J6YGF1</accession>
<protein>
    <submittedName>
        <fullName evidence="1">Uncharacterized protein</fullName>
    </submittedName>
</protein>
<dbReference type="AlphaFoldDB" id="A0A0J6YGF1"/>
<reference evidence="2" key="1">
    <citation type="journal article" date="2010" name="Genome Res.">
        <title>Population genomic sequencing of Coccidioides fungi reveals recent hybridization and transposon control.</title>
        <authorList>
            <person name="Neafsey D.E."/>
            <person name="Barker B.M."/>
            <person name="Sharpton T.J."/>
            <person name="Stajich J.E."/>
            <person name="Park D.J."/>
            <person name="Whiston E."/>
            <person name="Hung C.-Y."/>
            <person name="McMahan C."/>
            <person name="White J."/>
            <person name="Sykes S."/>
            <person name="Heiman D."/>
            <person name="Young S."/>
            <person name="Zeng Q."/>
            <person name="Abouelleil A."/>
            <person name="Aftuck L."/>
            <person name="Bessette D."/>
            <person name="Brown A."/>
            <person name="FitzGerald M."/>
            <person name="Lui A."/>
            <person name="Macdonald J.P."/>
            <person name="Priest M."/>
            <person name="Orbach M.J."/>
            <person name="Galgiani J.N."/>
            <person name="Kirkland T.N."/>
            <person name="Cole G.T."/>
            <person name="Birren B.W."/>
            <person name="Henn M.R."/>
            <person name="Taylor J.W."/>
            <person name="Rounsley S.D."/>
        </authorList>
    </citation>
    <scope>NUCLEOTIDE SEQUENCE [LARGE SCALE GENOMIC DNA]</scope>
    <source>
        <strain evidence="2">RMSCC 2394</strain>
    </source>
</reference>
<dbReference type="Proteomes" id="UP000054565">
    <property type="component" value="Unassembled WGS sequence"/>
</dbReference>
<proteinExistence type="predicted"/>
<evidence type="ECO:0000313" key="1">
    <source>
        <dbReference type="EMBL" id="KMP06695.1"/>
    </source>
</evidence>
<gene>
    <name evidence="1" type="ORF">CIRG_06376</name>
</gene>
<sequence length="206" mass="22146">MALNVSPVAGLCTIPARYPNVSGSAVPKKSTVDSAAVKSMNLLAKPKTKHVKSLVMAMGGSAAQVKGLEATTHRTSLIGRENLMVRVGPPPLDPINKPLPDLEISGRTLRGEDDSENISSKNGEGDSILTDGVISHFDVMDVLSESRHCCAVLRPSFEGVADTARNKGPIRRKLRWQTEQRGTGRNGWGCDDHCQDRLKCSVHSLP</sequence>
<name>A0A0J6YGF1_COCIT</name>
<evidence type="ECO:0000313" key="2">
    <source>
        <dbReference type="Proteomes" id="UP000054565"/>
    </source>
</evidence>
<organism evidence="1 2">
    <name type="scientific">Coccidioides immitis RMSCC 2394</name>
    <dbReference type="NCBI Taxonomy" id="404692"/>
    <lineage>
        <taxon>Eukaryota</taxon>
        <taxon>Fungi</taxon>
        <taxon>Dikarya</taxon>
        <taxon>Ascomycota</taxon>
        <taxon>Pezizomycotina</taxon>
        <taxon>Eurotiomycetes</taxon>
        <taxon>Eurotiomycetidae</taxon>
        <taxon>Onygenales</taxon>
        <taxon>Onygenaceae</taxon>
        <taxon>Coccidioides</taxon>
    </lineage>
</organism>
<dbReference type="EMBL" id="DS028096">
    <property type="protein sequence ID" value="KMP06695.1"/>
    <property type="molecule type" value="Genomic_DNA"/>
</dbReference>